<dbReference type="PROSITE" id="PS50862">
    <property type="entry name" value="AA_TRNA_LIGASE_II"/>
    <property type="match status" value="1"/>
</dbReference>
<dbReference type="Proteomes" id="UP001151699">
    <property type="component" value="Chromosome X"/>
</dbReference>
<comment type="similarity">
    <text evidence="1">Belongs to the class-II aminoacyl-tRNA synthetase family.</text>
</comment>
<dbReference type="Gene3D" id="3.30.930.10">
    <property type="entry name" value="Bira Bifunctional Protein, Domain 2"/>
    <property type="match status" value="1"/>
</dbReference>
<dbReference type="GO" id="GO:0004816">
    <property type="term" value="F:asparagine-tRNA ligase activity"/>
    <property type="evidence" value="ECO:0007669"/>
    <property type="project" value="UniProtKB-EC"/>
</dbReference>
<dbReference type="GO" id="GO:0003676">
    <property type="term" value="F:nucleic acid binding"/>
    <property type="evidence" value="ECO:0007669"/>
    <property type="project" value="InterPro"/>
</dbReference>
<dbReference type="InterPro" id="IPR004364">
    <property type="entry name" value="Aa-tRNA-synt_II"/>
</dbReference>
<keyword evidence="6" id="KW-0648">Protein biosynthesis</keyword>
<accession>A0A9Q0MXP6</accession>
<dbReference type="InterPro" id="IPR012340">
    <property type="entry name" value="NA-bd_OB-fold"/>
</dbReference>
<dbReference type="SUPFAM" id="SSF55681">
    <property type="entry name" value="Class II aaRS and biotin synthetases"/>
    <property type="match status" value="1"/>
</dbReference>
<keyword evidence="5" id="KW-0067">ATP-binding</keyword>
<evidence type="ECO:0000259" key="8">
    <source>
        <dbReference type="PROSITE" id="PS50862"/>
    </source>
</evidence>
<keyword evidence="7" id="KW-0030">Aminoacyl-tRNA synthetase</keyword>
<evidence type="ECO:0000256" key="3">
    <source>
        <dbReference type="ARBA" id="ARBA00022598"/>
    </source>
</evidence>
<dbReference type="InterPro" id="IPR006195">
    <property type="entry name" value="aa-tRNA-synth_II"/>
</dbReference>
<dbReference type="Gene3D" id="2.40.50.140">
    <property type="entry name" value="Nucleic acid-binding proteins"/>
    <property type="match status" value="1"/>
</dbReference>
<dbReference type="NCBIfam" id="TIGR00457">
    <property type="entry name" value="asnS"/>
    <property type="match status" value="1"/>
</dbReference>
<dbReference type="PANTHER" id="PTHR22594:SF34">
    <property type="entry name" value="ASPARAGINE--TRNA LIGASE, MITOCHONDRIAL-RELATED"/>
    <property type="match status" value="1"/>
</dbReference>
<name>A0A9Q0MXP6_9DIPT</name>
<evidence type="ECO:0000256" key="6">
    <source>
        <dbReference type="ARBA" id="ARBA00022917"/>
    </source>
</evidence>
<dbReference type="GO" id="GO:0005739">
    <property type="term" value="C:mitochondrion"/>
    <property type="evidence" value="ECO:0007669"/>
    <property type="project" value="TreeGrafter"/>
</dbReference>
<dbReference type="OrthoDB" id="360585at2759"/>
<dbReference type="Pfam" id="PF01336">
    <property type="entry name" value="tRNA_anti-codon"/>
    <property type="match status" value="1"/>
</dbReference>
<feature type="domain" description="Aminoacyl-transfer RNA synthetases class-II family profile" evidence="8">
    <location>
        <begin position="139"/>
        <end position="440"/>
    </location>
</feature>
<evidence type="ECO:0000313" key="9">
    <source>
        <dbReference type="EMBL" id="KAJ6639926.1"/>
    </source>
</evidence>
<reference evidence="9" key="1">
    <citation type="submission" date="2022-07" db="EMBL/GenBank/DDBJ databases">
        <authorList>
            <person name="Trinca V."/>
            <person name="Uliana J.V.C."/>
            <person name="Torres T.T."/>
            <person name="Ward R.J."/>
            <person name="Monesi N."/>
        </authorList>
    </citation>
    <scope>NUCLEOTIDE SEQUENCE</scope>
    <source>
        <strain evidence="9">HSMRA1968</strain>
        <tissue evidence="9">Whole embryos</tissue>
    </source>
</reference>
<gene>
    <name evidence="9" type="primary">Nars2</name>
    <name evidence="9" type="ORF">Bhyg_12673</name>
</gene>
<evidence type="ECO:0000256" key="7">
    <source>
        <dbReference type="ARBA" id="ARBA00023146"/>
    </source>
</evidence>
<keyword evidence="10" id="KW-1185">Reference proteome</keyword>
<dbReference type="SUPFAM" id="SSF50249">
    <property type="entry name" value="Nucleic acid-binding proteins"/>
    <property type="match status" value="1"/>
</dbReference>
<dbReference type="InterPro" id="IPR004522">
    <property type="entry name" value="Asn-tRNA-ligase"/>
</dbReference>
<protein>
    <recommendedName>
        <fullName evidence="2">asparagine--tRNA ligase</fullName>
        <ecNumber evidence="2">6.1.1.22</ecNumber>
    </recommendedName>
</protein>
<dbReference type="AlphaFoldDB" id="A0A9Q0MXP6"/>
<sequence>MQFVRQSLCVRSYSSYTKIRDISEVLIGSTVEIKGWIKAQRFMKERSFIDVNDGSTKQNLQVVIEKEHKKPGHASSVYAKGILTQTPKGQLEVIADDFQVINKCDIDNFPFLARKTYPPDYIREHLHLRPRVSSFASMLRVRHHAAASFHNYFNRNGYIQIHTPILTSNDCEGAGEIFTVKPNNEALLKQMAKENVPIDEAFFDRKVFLSVSGQLHLESMCHGLGDVSENQKSPIHLAEFYMIEAEKCFVDSIEGLASDIEDMMKTVTRDVLNQCEMDVVNASPDRKRGDYSWLDKPFPTITYAEAIDVLNRNVDKLKSPVRFEEGINKEQELFLVSHVEAPIFVVDWPKSLKPFYMKQNQHNPQNVDALDFLTPSVGELVGGGVRESDYDRLSENIMDEIKWYLELRGFGGVPTAGFGLGFERYLQLLLSIHNIKDVIPFPRWAHNCQT</sequence>
<keyword evidence="4" id="KW-0547">Nucleotide-binding</keyword>
<dbReference type="GO" id="GO:0006421">
    <property type="term" value="P:asparaginyl-tRNA aminoacylation"/>
    <property type="evidence" value="ECO:0007669"/>
    <property type="project" value="InterPro"/>
</dbReference>
<dbReference type="InterPro" id="IPR045864">
    <property type="entry name" value="aa-tRNA-synth_II/BPL/LPL"/>
</dbReference>
<evidence type="ECO:0000256" key="2">
    <source>
        <dbReference type="ARBA" id="ARBA00012816"/>
    </source>
</evidence>
<evidence type="ECO:0000256" key="1">
    <source>
        <dbReference type="ARBA" id="ARBA00008226"/>
    </source>
</evidence>
<dbReference type="CDD" id="cd04318">
    <property type="entry name" value="EcAsnRS_like_N"/>
    <property type="match status" value="1"/>
</dbReference>
<keyword evidence="3 9" id="KW-0436">Ligase</keyword>
<evidence type="ECO:0000313" key="10">
    <source>
        <dbReference type="Proteomes" id="UP001151699"/>
    </source>
</evidence>
<dbReference type="GO" id="GO:0005524">
    <property type="term" value="F:ATP binding"/>
    <property type="evidence" value="ECO:0007669"/>
    <property type="project" value="UniProtKB-KW"/>
</dbReference>
<dbReference type="InterPro" id="IPR004365">
    <property type="entry name" value="NA-bd_OB_tRNA"/>
</dbReference>
<dbReference type="PANTHER" id="PTHR22594">
    <property type="entry name" value="ASPARTYL/LYSYL-TRNA SYNTHETASE"/>
    <property type="match status" value="1"/>
</dbReference>
<comment type="caution">
    <text evidence="9">The sequence shown here is derived from an EMBL/GenBank/DDBJ whole genome shotgun (WGS) entry which is preliminary data.</text>
</comment>
<dbReference type="EMBL" id="WJQU01000003">
    <property type="protein sequence ID" value="KAJ6639926.1"/>
    <property type="molecule type" value="Genomic_DNA"/>
</dbReference>
<proteinExistence type="inferred from homology"/>
<evidence type="ECO:0000256" key="4">
    <source>
        <dbReference type="ARBA" id="ARBA00022741"/>
    </source>
</evidence>
<dbReference type="EC" id="6.1.1.22" evidence="2"/>
<evidence type="ECO:0000256" key="5">
    <source>
        <dbReference type="ARBA" id="ARBA00022840"/>
    </source>
</evidence>
<organism evidence="9 10">
    <name type="scientific">Pseudolycoriella hygida</name>
    <dbReference type="NCBI Taxonomy" id="35572"/>
    <lineage>
        <taxon>Eukaryota</taxon>
        <taxon>Metazoa</taxon>
        <taxon>Ecdysozoa</taxon>
        <taxon>Arthropoda</taxon>
        <taxon>Hexapoda</taxon>
        <taxon>Insecta</taxon>
        <taxon>Pterygota</taxon>
        <taxon>Neoptera</taxon>
        <taxon>Endopterygota</taxon>
        <taxon>Diptera</taxon>
        <taxon>Nematocera</taxon>
        <taxon>Sciaroidea</taxon>
        <taxon>Sciaridae</taxon>
        <taxon>Pseudolycoriella</taxon>
    </lineage>
</organism>
<dbReference type="Pfam" id="PF00152">
    <property type="entry name" value="tRNA-synt_2"/>
    <property type="match status" value="1"/>
</dbReference>